<dbReference type="PRINTS" id="PR00176">
    <property type="entry name" value="NANEUSMPORT"/>
</dbReference>
<dbReference type="InterPro" id="IPR007219">
    <property type="entry name" value="XnlR_reg_dom"/>
</dbReference>
<evidence type="ECO:0000313" key="14">
    <source>
        <dbReference type="EMBL" id="OOO08118.1"/>
    </source>
</evidence>
<keyword evidence="5" id="KW-0862">Zinc</keyword>
<keyword evidence="7" id="KW-0805">Transcription regulation</keyword>
<name>A0A1S9DGC7_ASPOZ</name>
<feature type="transmembrane region" description="Helical" evidence="12">
    <location>
        <begin position="330"/>
        <end position="347"/>
    </location>
</feature>
<dbReference type="SUPFAM" id="SSF161070">
    <property type="entry name" value="SNF-like"/>
    <property type="match status" value="1"/>
</dbReference>
<protein>
    <submittedName>
        <fullName evidence="14">Sodium:neurotransmitter symporter</fullName>
    </submittedName>
</protein>
<feature type="transmembrane region" description="Helical" evidence="12">
    <location>
        <begin position="552"/>
        <end position="574"/>
    </location>
</feature>
<keyword evidence="9 12" id="KW-0472">Membrane</keyword>
<evidence type="ECO:0000256" key="10">
    <source>
        <dbReference type="ARBA" id="ARBA00023163"/>
    </source>
</evidence>
<evidence type="ECO:0000259" key="13">
    <source>
        <dbReference type="SMART" id="SM00906"/>
    </source>
</evidence>
<dbReference type="CDD" id="cd11554">
    <property type="entry name" value="SLC6sbd_u2"/>
    <property type="match status" value="1"/>
</dbReference>
<dbReference type="InterPro" id="IPR037272">
    <property type="entry name" value="SNS_sf"/>
</dbReference>
<dbReference type="InterPro" id="IPR000175">
    <property type="entry name" value="Na/ntran_symport"/>
</dbReference>
<evidence type="ECO:0000256" key="7">
    <source>
        <dbReference type="ARBA" id="ARBA00023015"/>
    </source>
</evidence>
<comment type="caution">
    <text evidence="14">The sequence shown here is derived from an EMBL/GenBank/DDBJ whole genome shotgun (WGS) entry which is preliminary data.</text>
</comment>
<feature type="transmembrane region" description="Helical" evidence="12">
    <location>
        <begin position="32"/>
        <end position="51"/>
    </location>
</feature>
<comment type="subcellular location">
    <subcellularLocation>
        <location evidence="1">Membrane</location>
        <topology evidence="1">Multi-pass membrane protein</topology>
    </subcellularLocation>
</comment>
<dbReference type="SMART" id="SM00906">
    <property type="entry name" value="Fungal_trans"/>
    <property type="match status" value="1"/>
</dbReference>
<dbReference type="GO" id="GO:0006351">
    <property type="term" value="P:DNA-templated transcription"/>
    <property type="evidence" value="ECO:0007669"/>
    <property type="project" value="InterPro"/>
</dbReference>
<keyword evidence="6 12" id="KW-1133">Transmembrane helix</keyword>
<feature type="transmembrane region" description="Helical" evidence="12">
    <location>
        <begin position="457"/>
        <end position="477"/>
    </location>
</feature>
<keyword evidence="8" id="KW-0238">DNA-binding</keyword>
<dbReference type="GO" id="GO:0005634">
    <property type="term" value="C:nucleus"/>
    <property type="evidence" value="ECO:0007669"/>
    <property type="project" value="TreeGrafter"/>
</dbReference>
<dbReference type="GO" id="GO:0001228">
    <property type="term" value="F:DNA-binding transcription activator activity, RNA polymerase II-specific"/>
    <property type="evidence" value="ECO:0007669"/>
    <property type="project" value="TreeGrafter"/>
</dbReference>
<keyword evidence="11" id="KW-0539">Nucleus</keyword>
<evidence type="ECO:0000256" key="8">
    <source>
        <dbReference type="ARBA" id="ARBA00023125"/>
    </source>
</evidence>
<evidence type="ECO:0000256" key="5">
    <source>
        <dbReference type="ARBA" id="ARBA00022833"/>
    </source>
</evidence>
<dbReference type="Pfam" id="PF04082">
    <property type="entry name" value="Fungal_trans"/>
    <property type="match status" value="1"/>
</dbReference>
<dbReference type="eggNOG" id="KOG3660">
    <property type="taxonomic scope" value="Eukaryota"/>
</dbReference>
<evidence type="ECO:0000256" key="11">
    <source>
        <dbReference type="ARBA" id="ARBA00023242"/>
    </source>
</evidence>
<sequence length="1225" mass="136603">MVLVPYLKKIARWLAPPPPKSEDGRDQWPSRAAFLLAAMGGCAGQGNLLRYPSVVYNNYGLQWFIPYLLAVFLIAIPALILEISIGQAYRGGSVIAFNNINRRLKGVGLGPILVSFIVTQYFTVNLAWIMNYFRNSFYSPLPWEGRIEEFYMGDVIHNVDPVQGSLSEGNKDVVAFTKYPGLAVIGETVGWSAFIWFLIWVSIFRGVGLTGRVVYWTMGLPIVTTIIFVGRSLSLENASEGVRLLWATWRSSELASGTVWQTAVGQVFFSTGIGFGYFTSYASYNAKHSNAVMDAILICGSNVLFENFAAFAVFGVVGYLRRWPQEGERLGAFVVGFLTLPEAVLHMPGSNFWAILLFFTLVVLGFSSAFVMLDAVTTLAVDSGLKVSRPIIVTALTLISFLLCLPYCTEFGFYLLDGIDRWINNIALIFVVWSELVGATTVYRWTDVVGQTGLPAFVVYNFGYFGGQIVGISVGHGTENPSVGAGAGFGLYIVSVAVAVCIATTPEAGAARFWNRNAVLRRFWFLVFYSGNQLRRDLNQIIGGGRNWKIPVFWPVLLRYISAPVLAIIFSFAYPEFHTLRYDPMMIAGFILAHLCLLAMLLGLVLPRYYDCFIPPSRYGESTQGTIPNEPRPQDLGQPAMTSFHGTEIEAVPAVSALGDIQSLEFKSHSGHVEDLSALQPLGEFYDTMFQAESHSHDKIAEKVLECKQLARDVKKKRPSRGCLPANLYRSFPDRRVMDELIEIYFATFESCYRILYAPSFREDYRSYINHPESARGPLLLQLALLMALTGTLHRDVNIRSEMMSKASTWIHIAQTWLSAPLEKDRLTLEGIQLHCLLLLARQVSRIGADLVWISAGSLVRIAMQMGLHQDPDCLEEMSITQKKIRRRLWYTILEINVQSALDSGMVPMITDIDYNTQPPSIAINGEAQDNTQVNTSNGMSFQHLLAKSLPLRLRATRVINNLQDEPSYDEVLALGDELALECGKAAMAIEHDVSDTDTRSVSFASSFCNHLLRRFPLCLHYRYAVKAKKNPIYCYSQKACLSGAQSLLLLLEDDMYHRLLLTGGGMFRDLITWGAMFIFLELCPEPDADMSMFARKTNRARNQPLLQDARRVVQYARDRMWNGETNVKVYVCLSMMMAQAEARLGGLPVKDAITKALHESLGECHSLLKAMAADSSVSTTDPVLDSWASSGLMMPLFADLDADFDFLGDGNVDMSFLDTCFDLQ</sequence>
<dbReference type="VEuPathDB" id="FungiDB:AO090103000274"/>
<dbReference type="PANTHER" id="PTHR31944">
    <property type="entry name" value="HEME-RESPONSIVE ZINC FINGER TRANSCRIPTION FACTOR HAP1"/>
    <property type="match status" value="1"/>
</dbReference>
<dbReference type="AlphaFoldDB" id="A0A1S9DGC7"/>
<dbReference type="VEuPathDB" id="FungiDB:AO090011000422"/>
<organism evidence="14 15">
    <name type="scientific">Aspergillus oryzae</name>
    <name type="common">Yellow koji mold</name>
    <dbReference type="NCBI Taxonomy" id="5062"/>
    <lineage>
        <taxon>Eukaryota</taxon>
        <taxon>Fungi</taxon>
        <taxon>Dikarya</taxon>
        <taxon>Ascomycota</taxon>
        <taxon>Pezizomycotina</taxon>
        <taxon>Eurotiomycetes</taxon>
        <taxon>Eurotiomycetidae</taxon>
        <taxon>Eurotiales</taxon>
        <taxon>Aspergillaceae</taxon>
        <taxon>Aspergillus</taxon>
        <taxon>Aspergillus subgen. Circumdati</taxon>
    </lineage>
</organism>
<proteinExistence type="predicted"/>
<evidence type="ECO:0000313" key="15">
    <source>
        <dbReference type="Proteomes" id="UP000190312"/>
    </source>
</evidence>
<keyword evidence="4" id="KW-0479">Metal-binding</keyword>
<feature type="domain" description="Xylanolytic transcriptional activator regulatory" evidence="13">
    <location>
        <begin position="852"/>
        <end position="926"/>
    </location>
</feature>
<evidence type="ECO:0000256" key="1">
    <source>
        <dbReference type="ARBA" id="ARBA00004141"/>
    </source>
</evidence>
<dbReference type="Proteomes" id="UP000190312">
    <property type="component" value="Unassembled WGS sequence"/>
</dbReference>
<keyword evidence="2" id="KW-0813">Transport</keyword>
<feature type="transmembrane region" description="Helical" evidence="12">
    <location>
        <begin position="353"/>
        <end position="379"/>
    </location>
</feature>
<feature type="transmembrane region" description="Helical" evidence="12">
    <location>
        <begin position="213"/>
        <end position="233"/>
    </location>
</feature>
<dbReference type="PANTHER" id="PTHR31944:SF129">
    <property type="entry name" value="ASPYRIDONES CLUSTER REGULATOR APDR-RELATED"/>
    <property type="match status" value="1"/>
</dbReference>
<feature type="transmembrane region" description="Helical" evidence="12">
    <location>
        <begin position="483"/>
        <end position="502"/>
    </location>
</feature>
<feature type="transmembrane region" description="Helical" evidence="12">
    <location>
        <begin position="106"/>
        <end position="130"/>
    </location>
</feature>
<feature type="transmembrane region" description="Helical" evidence="12">
    <location>
        <begin position="391"/>
        <end position="416"/>
    </location>
</feature>
<keyword evidence="3 12" id="KW-0812">Transmembrane</keyword>
<dbReference type="GO" id="GO:0016020">
    <property type="term" value="C:membrane"/>
    <property type="evidence" value="ECO:0007669"/>
    <property type="project" value="UniProtKB-SubCell"/>
</dbReference>
<dbReference type="GO" id="GO:0000978">
    <property type="term" value="F:RNA polymerase II cis-regulatory region sequence-specific DNA binding"/>
    <property type="evidence" value="ECO:0007669"/>
    <property type="project" value="TreeGrafter"/>
</dbReference>
<feature type="transmembrane region" description="Helical" evidence="12">
    <location>
        <begin position="179"/>
        <end position="201"/>
    </location>
</feature>
<feature type="transmembrane region" description="Helical" evidence="12">
    <location>
        <begin position="295"/>
        <end position="318"/>
    </location>
</feature>
<feature type="transmembrane region" description="Helical" evidence="12">
    <location>
        <begin position="422"/>
        <end position="445"/>
    </location>
</feature>
<evidence type="ECO:0000256" key="2">
    <source>
        <dbReference type="ARBA" id="ARBA00022448"/>
    </source>
</evidence>
<dbReference type="GO" id="GO:0008270">
    <property type="term" value="F:zinc ion binding"/>
    <property type="evidence" value="ECO:0007669"/>
    <property type="project" value="InterPro"/>
</dbReference>
<evidence type="ECO:0000256" key="4">
    <source>
        <dbReference type="ARBA" id="ARBA00022723"/>
    </source>
</evidence>
<dbReference type="Pfam" id="PF00209">
    <property type="entry name" value="SNF"/>
    <property type="match status" value="1"/>
</dbReference>
<evidence type="ECO:0000256" key="9">
    <source>
        <dbReference type="ARBA" id="ARBA00023136"/>
    </source>
</evidence>
<evidence type="ECO:0000256" key="6">
    <source>
        <dbReference type="ARBA" id="ARBA00022989"/>
    </source>
</evidence>
<evidence type="ECO:0000256" key="3">
    <source>
        <dbReference type="ARBA" id="ARBA00022692"/>
    </source>
</evidence>
<feature type="transmembrane region" description="Helical" evidence="12">
    <location>
        <begin position="63"/>
        <end position="85"/>
    </location>
</feature>
<evidence type="ECO:0000256" key="12">
    <source>
        <dbReference type="SAM" id="Phobius"/>
    </source>
</evidence>
<accession>A0A1S9DGC7</accession>
<gene>
    <name evidence="14" type="ORF">OAory_01046180</name>
</gene>
<dbReference type="EMBL" id="MKZY01000006">
    <property type="protein sequence ID" value="OOO08118.1"/>
    <property type="molecule type" value="Genomic_DNA"/>
</dbReference>
<keyword evidence="10" id="KW-0804">Transcription</keyword>
<reference evidence="14 15" key="1">
    <citation type="submission" date="2016-10" db="EMBL/GenBank/DDBJ databases">
        <title>Genome sequencing of Aspergillus oryzae BCC7051.</title>
        <authorList>
            <person name="Thammarongtham C."/>
            <person name="Vorapreeda T."/>
            <person name="Nookaew I."/>
            <person name="Srisuk T."/>
            <person name="Land M."/>
            <person name="Jeennor S."/>
            <person name="Laoteng K."/>
        </authorList>
    </citation>
    <scope>NUCLEOTIDE SEQUENCE [LARGE SCALE GENOMIC DNA]</scope>
    <source>
        <strain evidence="14 15">BCC7051</strain>
    </source>
</reference>
<dbReference type="PROSITE" id="PS50267">
    <property type="entry name" value="NA_NEUROTRAN_SYMP_3"/>
    <property type="match status" value="1"/>
</dbReference>
<dbReference type="OrthoDB" id="6581954at2759"/>
<dbReference type="InterPro" id="IPR051430">
    <property type="entry name" value="Fungal_TF_Env_Response"/>
</dbReference>
<dbReference type="CDD" id="cd12148">
    <property type="entry name" value="fungal_TF_MHR"/>
    <property type="match status" value="1"/>
</dbReference>
<feature type="transmembrane region" description="Helical" evidence="12">
    <location>
        <begin position="586"/>
        <end position="610"/>
    </location>
</feature>